<feature type="transmembrane region" description="Helical" evidence="2">
    <location>
        <begin position="12"/>
        <end position="33"/>
    </location>
</feature>
<dbReference type="AlphaFoldDB" id="A0A4C1W280"/>
<dbReference type="EMBL" id="BGZK01000448">
    <property type="protein sequence ID" value="GBP44165.1"/>
    <property type="molecule type" value="Genomic_DNA"/>
</dbReference>
<protein>
    <submittedName>
        <fullName evidence="3">Uncharacterized protein</fullName>
    </submittedName>
</protein>
<reference evidence="3 4" key="1">
    <citation type="journal article" date="2019" name="Commun. Biol.">
        <title>The bagworm genome reveals a unique fibroin gene that provides high tensile strength.</title>
        <authorList>
            <person name="Kono N."/>
            <person name="Nakamura H."/>
            <person name="Ohtoshi R."/>
            <person name="Tomita M."/>
            <person name="Numata K."/>
            <person name="Arakawa K."/>
        </authorList>
    </citation>
    <scope>NUCLEOTIDE SEQUENCE [LARGE SCALE GENOMIC DNA]</scope>
</reference>
<evidence type="ECO:0000256" key="1">
    <source>
        <dbReference type="SAM" id="MobiDB-lite"/>
    </source>
</evidence>
<comment type="caution">
    <text evidence="3">The sequence shown here is derived from an EMBL/GenBank/DDBJ whole genome shotgun (WGS) entry which is preliminary data.</text>
</comment>
<feature type="region of interest" description="Disordered" evidence="1">
    <location>
        <begin position="72"/>
        <end position="91"/>
    </location>
</feature>
<proteinExistence type="predicted"/>
<keyword evidence="2" id="KW-1133">Transmembrane helix</keyword>
<evidence type="ECO:0000256" key="2">
    <source>
        <dbReference type="SAM" id="Phobius"/>
    </source>
</evidence>
<organism evidence="3 4">
    <name type="scientific">Eumeta variegata</name>
    <name type="common">Bagworm moth</name>
    <name type="synonym">Eumeta japonica</name>
    <dbReference type="NCBI Taxonomy" id="151549"/>
    <lineage>
        <taxon>Eukaryota</taxon>
        <taxon>Metazoa</taxon>
        <taxon>Ecdysozoa</taxon>
        <taxon>Arthropoda</taxon>
        <taxon>Hexapoda</taxon>
        <taxon>Insecta</taxon>
        <taxon>Pterygota</taxon>
        <taxon>Neoptera</taxon>
        <taxon>Endopterygota</taxon>
        <taxon>Lepidoptera</taxon>
        <taxon>Glossata</taxon>
        <taxon>Ditrysia</taxon>
        <taxon>Tineoidea</taxon>
        <taxon>Psychidae</taxon>
        <taxon>Oiketicinae</taxon>
        <taxon>Eumeta</taxon>
    </lineage>
</organism>
<evidence type="ECO:0000313" key="3">
    <source>
        <dbReference type="EMBL" id="GBP44165.1"/>
    </source>
</evidence>
<dbReference type="Proteomes" id="UP000299102">
    <property type="component" value="Unassembled WGS sequence"/>
</dbReference>
<keyword evidence="4" id="KW-1185">Reference proteome</keyword>
<accession>A0A4C1W280</accession>
<sequence>MWRRVAMRKRLCDSLPLGSMVLFTTVYILAIYIPDSGWNPCLAVHFHTNRGQACMIRPPERLSRPLADTCRSASPAAGAVTPRSRFYDEPV</sequence>
<keyword evidence="2" id="KW-0472">Membrane</keyword>
<name>A0A4C1W280_EUMVA</name>
<evidence type="ECO:0000313" key="4">
    <source>
        <dbReference type="Proteomes" id="UP000299102"/>
    </source>
</evidence>
<gene>
    <name evidence="3" type="ORF">EVAR_31609_1</name>
</gene>
<keyword evidence="2" id="KW-0812">Transmembrane</keyword>